<dbReference type="KEGG" id="gtt:GUITHDRAFT_58537"/>
<dbReference type="PaxDb" id="55529-EKX37165"/>
<dbReference type="GeneID" id="17293851"/>
<dbReference type="Proteomes" id="UP000011087">
    <property type="component" value="Unassembled WGS sequence"/>
</dbReference>
<proteinExistence type="inferred from homology"/>
<dbReference type="EMBL" id="JH993063">
    <property type="protein sequence ID" value="EKX37165.1"/>
    <property type="molecule type" value="Genomic_DNA"/>
</dbReference>
<feature type="non-terminal residue" evidence="6">
    <location>
        <position position="1"/>
    </location>
</feature>
<dbReference type="InterPro" id="IPR001932">
    <property type="entry name" value="PPM-type_phosphatase-like_dom"/>
</dbReference>
<evidence type="ECO:0000256" key="4">
    <source>
        <dbReference type="RuleBase" id="RU003465"/>
    </source>
</evidence>
<dbReference type="GO" id="GO:0004722">
    <property type="term" value="F:protein serine/threonine phosphatase activity"/>
    <property type="evidence" value="ECO:0007669"/>
    <property type="project" value="InterPro"/>
</dbReference>
<dbReference type="HOGENOM" id="CLU_013173_6_5_1"/>
<evidence type="ECO:0000313" key="7">
    <source>
        <dbReference type="EnsemblProtists" id="EKX37165"/>
    </source>
</evidence>
<keyword evidence="2 4" id="KW-0378">Hydrolase</keyword>
<dbReference type="AlphaFoldDB" id="L1IMZ9"/>
<dbReference type="InterPro" id="IPR000222">
    <property type="entry name" value="PP2C_BS"/>
</dbReference>
<name>L1IMZ9_GUITC</name>
<evidence type="ECO:0000313" key="6">
    <source>
        <dbReference type="EMBL" id="EKX37165.1"/>
    </source>
</evidence>
<dbReference type="STRING" id="905079.L1IMZ9"/>
<comment type="similarity">
    <text evidence="4">Belongs to the PP2C family.</text>
</comment>
<keyword evidence="3 4" id="KW-0904">Protein phosphatase</keyword>
<accession>L1IMZ9</accession>
<dbReference type="PROSITE" id="PS01032">
    <property type="entry name" value="PPM_1"/>
    <property type="match status" value="1"/>
</dbReference>
<reference evidence="8" key="2">
    <citation type="submission" date="2012-11" db="EMBL/GenBank/DDBJ databases">
        <authorList>
            <person name="Kuo A."/>
            <person name="Curtis B.A."/>
            <person name="Tanifuji G."/>
            <person name="Burki F."/>
            <person name="Gruber A."/>
            <person name="Irimia M."/>
            <person name="Maruyama S."/>
            <person name="Arias M.C."/>
            <person name="Ball S.G."/>
            <person name="Gile G.H."/>
            <person name="Hirakawa Y."/>
            <person name="Hopkins J.F."/>
            <person name="Rensing S.A."/>
            <person name="Schmutz J."/>
            <person name="Symeonidi A."/>
            <person name="Elias M."/>
            <person name="Eveleigh R.J."/>
            <person name="Herman E.K."/>
            <person name="Klute M.J."/>
            <person name="Nakayama T."/>
            <person name="Obornik M."/>
            <person name="Reyes-Prieto A."/>
            <person name="Armbrust E.V."/>
            <person name="Aves S.J."/>
            <person name="Beiko R.G."/>
            <person name="Coutinho P."/>
            <person name="Dacks J.B."/>
            <person name="Durnford D.G."/>
            <person name="Fast N.M."/>
            <person name="Green B.R."/>
            <person name="Grisdale C."/>
            <person name="Hempe F."/>
            <person name="Henrissat B."/>
            <person name="Hoppner M.P."/>
            <person name="Ishida K.-I."/>
            <person name="Kim E."/>
            <person name="Koreny L."/>
            <person name="Kroth P.G."/>
            <person name="Liu Y."/>
            <person name="Malik S.-B."/>
            <person name="Maier U.G."/>
            <person name="McRose D."/>
            <person name="Mock T."/>
            <person name="Neilson J.A."/>
            <person name="Onodera N.T."/>
            <person name="Poole A.M."/>
            <person name="Pritham E.J."/>
            <person name="Richards T.A."/>
            <person name="Rocap G."/>
            <person name="Roy S.W."/>
            <person name="Sarai C."/>
            <person name="Schaack S."/>
            <person name="Shirato S."/>
            <person name="Slamovits C.H."/>
            <person name="Spencer D.F."/>
            <person name="Suzuki S."/>
            <person name="Worden A.Z."/>
            <person name="Zauner S."/>
            <person name="Barry K."/>
            <person name="Bell C."/>
            <person name="Bharti A.K."/>
            <person name="Crow J.A."/>
            <person name="Grimwood J."/>
            <person name="Kramer R."/>
            <person name="Lindquist E."/>
            <person name="Lucas S."/>
            <person name="Salamov A."/>
            <person name="McFadden G.I."/>
            <person name="Lane C.E."/>
            <person name="Keeling P.J."/>
            <person name="Gray M.W."/>
            <person name="Grigoriev I.V."/>
            <person name="Archibald J.M."/>
        </authorList>
    </citation>
    <scope>NUCLEOTIDE SEQUENCE</scope>
    <source>
        <strain evidence="8">CCMP2712</strain>
    </source>
</reference>
<evidence type="ECO:0000256" key="1">
    <source>
        <dbReference type="ARBA" id="ARBA00022723"/>
    </source>
</evidence>
<dbReference type="OMA" id="HGHHISN"/>
<evidence type="ECO:0000256" key="3">
    <source>
        <dbReference type="ARBA" id="ARBA00022912"/>
    </source>
</evidence>
<dbReference type="PROSITE" id="PS51746">
    <property type="entry name" value="PPM_2"/>
    <property type="match status" value="1"/>
</dbReference>
<dbReference type="EnsemblProtists" id="EKX37165">
    <property type="protein sequence ID" value="EKX37165"/>
    <property type="gene ID" value="GUITHDRAFT_58537"/>
</dbReference>
<dbReference type="Gene3D" id="3.60.40.10">
    <property type="entry name" value="PPM-type phosphatase domain"/>
    <property type="match status" value="1"/>
</dbReference>
<dbReference type="RefSeq" id="XP_005824145.1">
    <property type="nucleotide sequence ID" value="XM_005824088.1"/>
</dbReference>
<dbReference type="eggNOG" id="KOG0698">
    <property type="taxonomic scope" value="Eukaryota"/>
</dbReference>
<reference evidence="7" key="3">
    <citation type="submission" date="2016-03" db="UniProtKB">
        <authorList>
            <consortium name="EnsemblProtists"/>
        </authorList>
    </citation>
    <scope>IDENTIFICATION</scope>
</reference>
<feature type="domain" description="PPM-type phosphatase" evidence="5">
    <location>
        <begin position="1"/>
        <end position="270"/>
    </location>
</feature>
<feature type="non-terminal residue" evidence="6">
    <location>
        <position position="270"/>
    </location>
</feature>
<keyword evidence="8" id="KW-1185">Reference proteome</keyword>
<keyword evidence="1" id="KW-0479">Metal-binding</keyword>
<dbReference type="CDD" id="cd00143">
    <property type="entry name" value="PP2Cc"/>
    <property type="match status" value="1"/>
</dbReference>
<reference evidence="6 8" key="1">
    <citation type="journal article" date="2012" name="Nature">
        <title>Algal genomes reveal evolutionary mosaicism and the fate of nucleomorphs.</title>
        <authorList>
            <consortium name="DOE Joint Genome Institute"/>
            <person name="Curtis B.A."/>
            <person name="Tanifuji G."/>
            <person name="Burki F."/>
            <person name="Gruber A."/>
            <person name="Irimia M."/>
            <person name="Maruyama S."/>
            <person name="Arias M.C."/>
            <person name="Ball S.G."/>
            <person name="Gile G.H."/>
            <person name="Hirakawa Y."/>
            <person name="Hopkins J.F."/>
            <person name="Kuo A."/>
            <person name="Rensing S.A."/>
            <person name="Schmutz J."/>
            <person name="Symeonidi A."/>
            <person name="Elias M."/>
            <person name="Eveleigh R.J."/>
            <person name="Herman E.K."/>
            <person name="Klute M.J."/>
            <person name="Nakayama T."/>
            <person name="Obornik M."/>
            <person name="Reyes-Prieto A."/>
            <person name="Armbrust E.V."/>
            <person name="Aves S.J."/>
            <person name="Beiko R.G."/>
            <person name="Coutinho P."/>
            <person name="Dacks J.B."/>
            <person name="Durnford D.G."/>
            <person name="Fast N.M."/>
            <person name="Green B.R."/>
            <person name="Grisdale C.J."/>
            <person name="Hempel F."/>
            <person name="Henrissat B."/>
            <person name="Hoppner M.P."/>
            <person name="Ishida K."/>
            <person name="Kim E."/>
            <person name="Koreny L."/>
            <person name="Kroth P.G."/>
            <person name="Liu Y."/>
            <person name="Malik S.B."/>
            <person name="Maier U.G."/>
            <person name="McRose D."/>
            <person name="Mock T."/>
            <person name="Neilson J.A."/>
            <person name="Onodera N.T."/>
            <person name="Poole A.M."/>
            <person name="Pritham E.J."/>
            <person name="Richards T.A."/>
            <person name="Rocap G."/>
            <person name="Roy S.W."/>
            <person name="Sarai C."/>
            <person name="Schaack S."/>
            <person name="Shirato S."/>
            <person name="Slamovits C.H."/>
            <person name="Spencer D.F."/>
            <person name="Suzuki S."/>
            <person name="Worden A.Z."/>
            <person name="Zauner S."/>
            <person name="Barry K."/>
            <person name="Bell C."/>
            <person name="Bharti A.K."/>
            <person name="Crow J.A."/>
            <person name="Grimwood J."/>
            <person name="Kramer R."/>
            <person name="Lindquist E."/>
            <person name="Lucas S."/>
            <person name="Salamov A."/>
            <person name="McFadden G.I."/>
            <person name="Lane C.E."/>
            <person name="Keeling P.J."/>
            <person name="Gray M.W."/>
            <person name="Grigoriev I.V."/>
            <person name="Archibald J.M."/>
        </authorList>
    </citation>
    <scope>NUCLEOTIDE SEQUENCE</scope>
    <source>
        <strain evidence="6 8">CCMP2712</strain>
    </source>
</reference>
<evidence type="ECO:0000313" key="8">
    <source>
        <dbReference type="Proteomes" id="UP000011087"/>
    </source>
</evidence>
<dbReference type="SUPFAM" id="SSF81606">
    <property type="entry name" value="PP2C-like"/>
    <property type="match status" value="1"/>
</dbReference>
<protein>
    <recommendedName>
        <fullName evidence="5">PPM-type phosphatase domain-containing protein</fullName>
    </recommendedName>
</protein>
<evidence type="ECO:0000259" key="5">
    <source>
        <dbReference type="PROSITE" id="PS51746"/>
    </source>
</evidence>
<dbReference type="GO" id="GO:0046872">
    <property type="term" value="F:metal ion binding"/>
    <property type="evidence" value="ECO:0007669"/>
    <property type="project" value="UniProtKB-KW"/>
</dbReference>
<organism evidence="6">
    <name type="scientific">Guillardia theta (strain CCMP2712)</name>
    <name type="common">Cryptophyte</name>
    <dbReference type="NCBI Taxonomy" id="905079"/>
    <lineage>
        <taxon>Eukaryota</taxon>
        <taxon>Cryptophyceae</taxon>
        <taxon>Pyrenomonadales</taxon>
        <taxon>Geminigeraceae</taxon>
        <taxon>Guillardia</taxon>
    </lineage>
</organism>
<evidence type="ECO:0000256" key="2">
    <source>
        <dbReference type="ARBA" id="ARBA00022801"/>
    </source>
</evidence>
<dbReference type="InterPro" id="IPR036457">
    <property type="entry name" value="PPM-type-like_dom_sf"/>
</dbReference>
<dbReference type="InterPro" id="IPR015655">
    <property type="entry name" value="PP2C"/>
</dbReference>
<dbReference type="PANTHER" id="PTHR47992">
    <property type="entry name" value="PROTEIN PHOSPHATASE"/>
    <property type="match status" value="1"/>
</dbReference>
<gene>
    <name evidence="6" type="ORF">GUITHDRAFT_58537</name>
</gene>
<dbReference type="SMART" id="SM00332">
    <property type="entry name" value="PP2Cc"/>
    <property type="match status" value="1"/>
</dbReference>
<dbReference type="Pfam" id="PF00481">
    <property type="entry name" value="PP2C"/>
    <property type="match status" value="1"/>
</dbReference>
<sequence>KQNQDSFLLSPFLGGDLGVSLFGIFDGHGRQGHLVSSFAKKVLPSIVGSKEEDGGNSGQGIPQLLSETCSELQRLLLEQTDFDVMASGSTAVIALIVDDLLFVANVGDSRAILAHARERLAIVAMSTDQTPGVKEEKERIESHGGVVYRDEDAYTGEQGPFRVWRRDLAGPGLAMSRSIGDAIAHDVGVTALPTVKQYELKDSDRFLLLATDGVWDMLENSEVVDIAARASEDGRGDPLSAAAQVCETAKKAWEFKETRMDDISCLLVFL</sequence>
<dbReference type="OrthoDB" id="10264738at2759"/>